<evidence type="ECO:0000256" key="1">
    <source>
        <dbReference type="ARBA" id="ARBA00001917"/>
    </source>
</evidence>
<dbReference type="RefSeq" id="WP_380696165.1">
    <property type="nucleotide sequence ID" value="NZ_JBHRYR010000003.1"/>
</dbReference>
<comment type="caution">
    <text evidence="5">The sequence shown here is derived from an EMBL/GenBank/DDBJ whole genome shotgun (WGS) entry which is preliminary data.</text>
</comment>
<gene>
    <name evidence="5" type="ORF">ACFOOG_10285</name>
</gene>
<evidence type="ECO:0000313" key="6">
    <source>
        <dbReference type="Proteomes" id="UP001595617"/>
    </source>
</evidence>
<dbReference type="PANTHER" id="PTHR30546:SF23">
    <property type="entry name" value="FLAVOPROTEIN-LIKE PROTEIN YCP4-RELATED"/>
    <property type="match status" value="1"/>
</dbReference>
<accession>A0ABV7ZXH2</accession>
<protein>
    <submittedName>
        <fullName evidence="5">Flavodoxin family protein</fullName>
    </submittedName>
</protein>
<evidence type="ECO:0000256" key="2">
    <source>
        <dbReference type="ARBA" id="ARBA00022630"/>
    </source>
</evidence>
<dbReference type="Pfam" id="PF03358">
    <property type="entry name" value="FMN_red"/>
    <property type="match status" value="1"/>
</dbReference>
<evidence type="ECO:0000256" key="3">
    <source>
        <dbReference type="ARBA" id="ARBA00022643"/>
    </source>
</evidence>
<dbReference type="InterPro" id="IPR029039">
    <property type="entry name" value="Flavoprotein-like_sf"/>
</dbReference>
<dbReference type="PANTHER" id="PTHR30546">
    <property type="entry name" value="FLAVODOXIN-RELATED PROTEIN WRBA-RELATED"/>
    <property type="match status" value="1"/>
</dbReference>
<feature type="domain" description="Flavodoxin-like" evidence="4">
    <location>
        <begin position="3"/>
        <end position="99"/>
    </location>
</feature>
<proteinExistence type="predicted"/>
<dbReference type="InterPro" id="IPR005025">
    <property type="entry name" value="FMN_Rdtase-like_dom"/>
</dbReference>
<keyword evidence="3" id="KW-0288">FMN</keyword>
<sequence>MKIAIIFHSPSGTTKQLAQAIAEGAAQPDIEVIQAEIVGADIEDGRFRNTELLQQLTRFDALVFGSPTYMGSVTAQFKAFADATRELWEQQNWAFNTDR</sequence>
<keyword evidence="6" id="KW-1185">Reference proteome</keyword>
<evidence type="ECO:0000259" key="4">
    <source>
        <dbReference type="PROSITE" id="PS50902"/>
    </source>
</evidence>
<dbReference type="InterPro" id="IPR001226">
    <property type="entry name" value="Flavodoxin_CS"/>
</dbReference>
<dbReference type="PROSITE" id="PS50902">
    <property type="entry name" value="FLAVODOXIN_LIKE"/>
    <property type="match status" value="1"/>
</dbReference>
<organism evidence="5 6">
    <name type="scientific">Saccharospirillum mangrovi</name>
    <dbReference type="NCBI Taxonomy" id="2161747"/>
    <lineage>
        <taxon>Bacteria</taxon>
        <taxon>Pseudomonadati</taxon>
        <taxon>Pseudomonadota</taxon>
        <taxon>Gammaproteobacteria</taxon>
        <taxon>Oceanospirillales</taxon>
        <taxon>Saccharospirillaceae</taxon>
        <taxon>Saccharospirillum</taxon>
    </lineage>
</organism>
<reference evidence="6" key="1">
    <citation type="journal article" date="2019" name="Int. J. Syst. Evol. Microbiol.">
        <title>The Global Catalogue of Microorganisms (GCM) 10K type strain sequencing project: providing services to taxonomists for standard genome sequencing and annotation.</title>
        <authorList>
            <consortium name="The Broad Institute Genomics Platform"/>
            <consortium name="The Broad Institute Genome Sequencing Center for Infectious Disease"/>
            <person name="Wu L."/>
            <person name="Ma J."/>
        </authorList>
    </citation>
    <scope>NUCLEOTIDE SEQUENCE [LARGE SCALE GENOMIC DNA]</scope>
    <source>
        <strain evidence="6">IBRC 10765</strain>
    </source>
</reference>
<dbReference type="InterPro" id="IPR008254">
    <property type="entry name" value="Flavodoxin/NO_synth"/>
</dbReference>
<dbReference type="EMBL" id="JBHRYR010000003">
    <property type="protein sequence ID" value="MFC3853218.1"/>
    <property type="molecule type" value="Genomic_DNA"/>
</dbReference>
<dbReference type="Gene3D" id="3.40.50.360">
    <property type="match status" value="1"/>
</dbReference>
<dbReference type="PROSITE" id="PS00201">
    <property type="entry name" value="FLAVODOXIN"/>
    <property type="match status" value="1"/>
</dbReference>
<name>A0ABV7ZXH2_9GAMM</name>
<dbReference type="Proteomes" id="UP001595617">
    <property type="component" value="Unassembled WGS sequence"/>
</dbReference>
<keyword evidence="2" id="KW-0285">Flavoprotein</keyword>
<comment type="cofactor">
    <cofactor evidence="1">
        <name>FMN</name>
        <dbReference type="ChEBI" id="CHEBI:58210"/>
    </cofactor>
</comment>
<dbReference type="SUPFAM" id="SSF52218">
    <property type="entry name" value="Flavoproteins"/>
    <property type="match status" value="1"/>
</dbReference>
<evidence type="ECO:0000313" key="5">
    <source>
        <dbReference type="EMBL" id="MFC3853218.1"/>
    </source>
</evidence>